<evidence type="ECO:0000256" key="1">
    <source>
        <dbReference type="SAM" id="MobiDB-lite"/>
    </source>
</evidence>
<gene>
    <name evidence="2" type="ORF">GCM10009777_13340</name>
</gene>
<proteinExistence type="predicted"/>
<evidence type="ECO:0000313" key="3">
    <source>
        <dbReference type="Proteomes" id="UP001500326"/>
    </source>
</evidence>
<evidence type="ECO:0008006" key="4">
    <source>
        <dbReference type="Google" id="ProtNLM"/>
    </source>
</evidence>
<feature type="compositionally biased region" description="Basic and acidic residues" evidence="1">
    <location>
        <begin position="14"/>
        <end position="25"/>
    </location>
</feature>
<sequence length="232" mass="25657">MFYVSGVEFDDEPPPEHDDEPRWESDFSDWPSTGADAPDAVGLVMEVADVIAVFAAERLVRVDRMRREALAHAERYGWTMTDVVARSIRLELACALRITEHAAGDLLGLAEAVVHRYPPVLESLSRARMTERHAEVLVSALDRCLGPGCGMPASRCHIDHNVAWEHGGSTALTNLAPFCEGHHIVKHHGGWIVRQLPGGAIEWTSPTGRRYTVHPERPVPAFRTTADNDAPF</sequence>
<keyword evidence="3" id="KW-1185">Reference proteome</keyword>
<protein>
    <recommendedName>
        <fullName evidence="4">HNH nuclease domain-containing protein</fullName>
    </recommendedName>
</protein>
<dbReference type="CDD" id="cd00085">
    <property type="entry name" value="HNHc"/>
    <property type="match status" value="1"/>
</dbReference>
<organism evidence="2 3">
    <name type="scientific">Microbacterium pumilum</name>
    <dbReference type="NCBI Taxonomy" id="344165"/>
    <lineage>
        <taxon>Bacteria</taxon>
        <taxon>Bacillati</taxon>
        <taxon>Actinomycetota</taxon>
        <taxon>Actinomycetes</taxon>
        <taxon>Micrococcales</taxon>
        <taxon>Microbacteriaceae</taxon>
        <taxon>Microbacterium</taxon>
    </lineage>
</organism>
<name>A0ABN2S664_9MICO</name>
<feature type="region of interest" description="Disordered" evidence="1">
    <location>
        <begin position="1"/>
        <end position="31"/>
    </location>
</feature>
<dbReference type="Gene3D" id="1.10.30.50">
    <property type="match status" value="1"/>
</dbReference>
<accession>A0ABN2S664</accession>
<reference evidence="2 3" key="1">
    <citation type="journal article" date="2019" name="Int. J. Syst. Evol. Microbiol.">
        <title>The Global Catalogue of Microorganisms (GCM) 10K type strain sequencing project: providing services to taxonomists for standard genome sequencing and annotation.</title>
        <authorList>
            <consortium name="The Broad Institute Genomics Platform"/>
            <consortium name="The Broad Institute Genome Sequencing Center for Infectious Disease"/>
            <person name="Wu L."/>
            <person name="Ma J."/>
        </authorList>
    </citation>
    <scope>NUCLEOTIDE SEQUENCE [LARGE SCALE GENOMIC DNA]</scope>
    <source>
        <strain evidence="2 3">JCM 14902</strain>
    </source>
</reference>
<evidence type="ECO:0000313" key="2">
    <source>
        <dbReference type="EMBL" id="GAA1981128.1"/>
    </source>
</evidence>
<dbReference type="Proteomes" id="UP001500326">
    <property type="component" value="Unassembled WGS sequence"/>
</dbReference>
<comment type="caution">
    <text evidence="2">The sequence shown here is derived from an EMBL/GenBank/DDBJ whole genome shotgun (WGS) entry which is preliminary data.</text>
</comment>
<dbReference type="InterPro" id="IPR003615">
    <property type="entry name" value="HNH_nuc"/>
</dbReference>
<dbReference type="EMBL" id="BAAAOH010000001">
    <property type="protein sequence ID" value="GAA1981128.1"/>
    <property type="molecule type" value="Genomic_DNA"/>
</dbReference>